<comment type="caution">
    <text evidence="1">The sequence shown here is derived from an EMBL/GenBank/DDBJ whole genome shotgun (WGS) entry which is preliminary data.</text>
</comment>
<name>A0ABT6C7N3_9MICO</name>
<protein>
    <submittedName>
        <fullName evidence="1">Class I SAM-dependent methyltransferase</fullName>
    </submittedName>
</protein>
<evidence type="ECO:0000313" key="1">
    <source>
        <dbReference type="EMBL" id="MDF8264084.1"/>
    </source>
</evidence>
<accession>A0ABT6C7N3</accession>
<keyword evidence="2" id="KW-1185">Reference proteome</keyword>
<keyword evidence="1" id="KW-0489">Methyltransferase</keyword>
<dbReference type="GO" id="GO:0032259">
    <property type="term" value="P:methylation"/>
    <property type="evidence" value="ECO:0007669"/>
    <property type="project" value="UniProtKB-KW"/>
</dbReference>
<keyword evidence="1" id="KW-0808">Transferase</keyword>
<dbReference type="PANTHER" id="PTHR43861">
    <property type="entry name" value="TRANS-ACONITATE 2-METHYLTRANSFERASE-RELATED"/>
    <property type="match status" value="1"/>
</dbReference>
<reference evidence="1 2" key="1">
    <citation type="submission" date="2023-03" db="EMBL/GenBank/DDBJ databases">
        <title>YIM 133296 draft genome.</title>
        <authorList>
            <person name="Xiong L."/>
        </authorList>
    </citation>
    <scope>NUCLEOTIDE SEQUENCE [LARGE SCALE GENOMIC DNA]</scope>
    <source>
        <strain evidence="1 2">YIM 133296</strain>
    </source>
</reference>
<dbReference type="SUPFAM" id="SSF53335">
    <property type="entry name" value="S-adenosyl-L-methionine-dependent methyltransferases"/>
    <property type="match status" value="1"/>
</dbReference>
<organism evidence="1 2">
    <name type="scientific">Luteipulveratus flavus</name>
    <dbReference type="NCBI Taxonomy" id="3031728"/>
    <lineage>
        <taxon>Bacteria</taxon>
        <taxon>Bacillati</taxon>
        <taxon>Actinomycetota</taxon>
        <taxon>Actinomycetes</taxon>
        <taxon>Micrococcales</taxon>
        <taxon>Dermacoccaceae</taxon>
        <taxon>Luteipulveratus</taxon>
    </lineage>
</organism>
<dbReference type="EMBL" id="JAROAV010000024">
    <property type="protein sequence ID" value="MDF8264084.1"/>
    <property type="molecule type" value="Genomic_DNA"/>
</dbReference>
<sequence>MCEVCGDRLRERPLRGGAVLRECAVCGHLTRDLTAAPAAHREHAYGGEPTLDRARLALTYATLRRGLPRPPESVFEVGYGTGALLRRFHDAGANIAGADPDQLELEVDPVVRAHARLWPAPVEQVRAADVTADLVYGIHVLEHVLDPARTLRVARDLLRPGGVAQFLTPAGDSTGPRWYGQAWWMLEDPTHIRFFTADSLARLARVAGFVDVEVRRPVLDSVVTDAASVARVAARSPRPAGVLASKPVLALGLATAPAVLGARLAYPPMRPTLQLVARRPRGDA</sequence>
<dbReference type="CDD" id="cd02440">
    <property type="entry name" value="AdoMet_MTases"/>
    <property type="match status" value="1"/>
</dbReference>
<gene>
    <name evidence="1" type="ORF">P4R38_07520</name>
</gene>
<dbReference type="Pfam" id="PF13489">
    <property type="entry name" value="Methyltransf_23"/>
    <property type="match status" value="1"/>
</dbReference>
<dbReference type="GO" id="GO:0008168">
    <property type="term" value="F:methyltransferase activity"/>
    <property type="evidence" value="ECO:0007669"/>
    <property type="project" value="UniProtKB-KW"/>
</dbReference>
<dbReference type="Gene3D" id="3.40.50.150">
    <property type="entry name" value="Vaccinia Virus protein VP39"/>
    <property type="match status" value="1"/>
</dbReference>
<dbReference type="InterPro" id="IPR029063">
    <property type="entry name" value="SAM-dependent_MTases_sf"/>
</dbReference>
<dbReference type="Proteomes" id="UP001528912">
    <property type="component" value="Unassembled WGS sequence"/>
</dbReference>
<evidence type="ECO:0000313" key="2">
    <source>
        <dbReference type="Proteomes" id="UP001528912"/>
    </source>
</evidence>
<dbReference type="RefSeq" id="WP_277191685.1">
    <property type="nucleotide sequence ID" value="NZ_JAROAV010000024.1"/>
</dbReference>
<proteinExistence type="predicted"/>